<dbReference type="EMBL" id="MT144207">
    <property type="protein sequence ID" value="QJA50627.1"/>
    <property type="molecule type" value="Genomic_DNA"/>
</dbReference>
<dbReference type="AlphaFoldDB" id="A0A6H1ZTI2"/>
<accession>A0A6H1ZTI2</accession>
<proteinExistence type="predicted"/>
<gene>
    <name evidence="1" type="ORF">TM448A01837_0012</name>
    <name evidence="2" type="ORF">TM448B02415_0007</name>
</gene>
<organism evidence="1">
    <name type="scientific">viral metagenome</name>
    <dbReference type="NCBI Taxonomy" id="1070528"/>
    <lineage>
        <taxon>unclassified sequences</taxon>
        <taxon>metagenomes</taxon>
        <taxon>organismal metagenomes</taxon>
    </lineage>
</organism>
<evidence type="ECO:0000313" key="1">
    <source>
        <dbReference type="EMBL" id="QJA50627.1"/>
    </source>
</evidence>
<dbReference type="EMBL" id="MT144911">
    <property type="protein sequence ID" value="QJI01267.1"/>
    <property type="molecule type" value="Genomic_DNA"/>
</dbReference>
<evidence type="ECO:0000313" key="2">
    <source>
        <dbReference type="EMBL" id="QJI01267.1"/>
    </source>
</evidence>
<sequence>MGELWDGITGFFGNISEYVRNYQISAIVNRMQLVKCRDALDTVYNLAPPWLKGDQGVKDFYDMRYKEFTDSNTITLLDAAAGPGVDYIKAFIKEFEGLYDNISDALGGTIAKLYSTIYPVFTGKDLKEATKKKLGGTNVPAAIEGILDSIVDLAMDPILQGEVAAGKEYPEDVKTAMKEILKMSAGLGATIGLGGFVMEHWHPTKTTNAARSLNMILELVGYRSMRDAYIKPLRYQAMELPLRYKWNSLIQAQLPTQGEITGLARKYEITKDKYREAMAKQGVDPEWVEALLQGFWADPRLFEIIRLMEVERPPPTPPEAAKEWLTKAGLEKYIGPDWWLAMKFAKAGYDEIDIPVLTSAVKARNLQKELGDIRTVERNKYKEGRLDRTEYEDTLVERGISLQDSKELIDALDDEIDFKDRVDVQKGYERKYLYGRITKQELEAKFTELGMRENRIASRVDYLFTMKEGKLTVEGDEKSLTVAKIVNAYKWGQKTKAWAALEIDNMGYSTEDALLMVESVDQKIKNDTKKEWQRAAEAACLAGRLSIEELKNRLIELGYNELWAAARVAYIEERQLGKEKEEEEVEEEEVEE</sequence>
<protein>
    <submittedName>
        <fullName evidence="1">Uncharacterized protein</fullName>
    </submittedName>
</protein>
<name>A0A6H1ZTI2_9ZZZZ</name>
<reference evidence="1" key="1">
    <citation type="submission" date="2020-03" db="EMBL/GenBank/DDBJ databases">
        <title>The deep terrestrial virosphere.</title>
        <authorList>
            <person name="Holmfeldt K."/>
            <person name="Nilsson E."/>
            <person name="Simone D."/>
            <person name="Lopez-Fernandez M."/>
            <person name="Wu X."/>
            <person name="de Brujin I."/>
            <person name="Lundin D."/>
            <person name="Andersson A."/>
            <person name="Bertilsson S."/>
            <person name="Dopson M."/>
        </authorList>
    </citation>
    <scope>NUCLEOTIDE SEQUENCE</scope>
    <source>
        <strain evidence="1">TM448A01837</strain>
        <strain evidence="2">TM448B02415</strain>
    </source>
</reference>